<accession>A0A922EIL1</accession>
<evidence type="ECO:0000256" key="1">
    <source>
        <dbReference type="SAM" id="MobiDB-lite"/>
    </source>
</evidence>
<proteinExistence type="predicted"/>
<evidence type="ECO:0000313" key="3">
    <source>
        <dbReference type="Proteomes" id="UP000811246"/>
    </source>
</evidence>
<comment type="caution">
    <text evidence="2">The sequence shown here is derived from an EMBL/GenBank/DDBJ whole genome shotgun (WGS) entry which is preliminary data.</text>
</comment>
<dbReference type="EMBL" id="CM031831">
    <property type="protein sequence ID" value="KAG6703317.1"/>
    <property type="molecule type" value="Genomic_DNA"/>
</dbReference>
<name>A0A922EIL1_CARIL</name>
<sequence length="159" mass="17177">MSSQLDSGNSSGIRRGNVSTAGDGYSTGACSKGRGWRTGRGREEGGEGLGLEGWVPEGEGRGEVTRGKEGVRARARGRGEREVVGGRKLRISYALQSHCMKMRCLCVMFLLDAVFEMRPASPAGRYSLSIILQSLDNHLNAFDIMLKDPHAAIYLSSII</sequence>
<feature type="region of interest" description="Disordered" evidence="1">
    <location>
        <begin position="1"/>
        <end position="73"/>
    </location>
</feature>
<dbReference type="AlphaFoldDB" id="A0A922EIL1"/>
<evidence type="ECO:0000313" key="2">
    <source>
        <dbReference type="EMBL" id="KAG6703317.1"/>
    </source>
</evidence>
<feature type="compositionally biased region" description="Polar residues" evidence="1">
    <location>
        <begin position="1"/>
        <end position="20"/>
    </location>
</feature>
<gene>
    <name evidence="2" type="ORF">I3842_07G077600</name>
</gene>
<organism evidence="2 3">
    <name type="scientific">Carya illinoinensis</name>
    <name type="common">Pecan</name>
    <dbReference type="NCBI Taxonomy" id="32201"/>
    <lineage>
        <taxon>Eukaryota</taxon>
        <taxon>Viridiplantae</taxon>
        <taxon>Streptophyta</taxon>
        <taxon>Embryophyta</taxon>
        <taxon>Tracheophyta</taxon>
        <taxon>Spermatophyta</taxon>
        <taxon>Magnoliopsida</taxon>
        <taxon>eudicotyledons</taxon>
        <taxon>Gunneridae</taxon>
        <taxon>Pentapetalae</taxon>
        <taxon>rosids</taxon>
        <taxon>fabids</taxon>
        <taxon>Fagales</taxon>
        <taxon>Juglandaceae</taxon>
        <taxon>Carya</taxon>
    </lineage>
</organism>
<dbReference type="Proteomes" id="UP000811246">
    <property type="component" value="Chromosome 7"/>
</dbReference>
<protein>
    <submittedName>
        <fullName evidence="2">Uncharacterized protein</fullName>
    </submittedName>
</protein>
<reference evidence="2" key="1">
    <citation type="submission" date="2021-01" db="EMBL/GenBank/DDBJ databases">
        <authorList>
            <person name="Lovell J.T."/>
            <person name="Bentley N."/>
            <person name="Bhattarai G."/>
            <person name="Jenkins J.W."/>
            <person name="Sreedasyam A."/>
            <person name="Alarcon Y."/>
            <person name="Bock C."/>
            <person name="Boston L."/>
            <person name="Carlson J."/>
            <person name="Cervantes K."/>
            <person name="Clermont K."/>
            <person name="Krom N."/>
            <person name="Kubenka K."/>
            <person name="Mamidi S."/>
            <person name="Mattison C."/>
            <person name="Monteros M."/>
            <person name="Pisani C."/>
            <person name="Plott C."/>
            <person name="Rajasekar S."/>
            <person name="Rhein H.S."/>
            <person name="Rohla C."/>
            <person name="Song M."/>
            <person name="Hilaire R.S."/>
            <person name="Shu S."/>
            <person name="Wells L."/>
            <person name="Wang X."/>
            <person name="Webber J."/>
            <person name="Heerema R.J."/>
            <person name="Klein P."/>
            <person name="Conner P."/>
            <person name="Grauke L."/>
            <person name="Grimwood J."/>
            <person name="Schmutz J."/>
            <person name="Randall J.J."/>
        </authorList>
    </citation>
    <scope>NUCLEOTIDE SEQUENCE</scope>
    <source>
        <tissue evidence="2">Leaf</tissue>
    </source>
</reference>
<feature type="compositionally biased region" description="Basic and acidic residues" evidence="1">
    <location>
        <begin position="58"/>
        <end position="73"/>
    </location>
</feature>